<evidence type="ECO:0000256" key="11">
    <source>
        <dbReference type="PIRSR" id="PIRSR000460-1"/>
    </source>
</evidence>
<gene>
    <name evidence="13" type="primary">malP</name>
    <name evidence="13" type="ORF">Pan265_08020</name>
</gene>
<keyword evidence="9" id="KW-0119">Carbohydrate metabolism</keyword>
<evidence type="ECO:0000259" key="12">
    <source>
        <dbReference type="Pfam" id="PF11897"/>
    </source>
</evidence>
<evidence type="ECO:0000256" key="9">
    <source>
        <dbReference type="ARBA" id="ARBA00023277"/>
    </source>
</evidence>
<organism evidence="13 14">
    <name type="scientific">Mucisphaera calidilacus</name>
    <dbReference type="NCBI Taxonomy" id="2527982"/>
    <lineage>
        <taxon>Bacteria</taxon>
        <taxon>Pseudomonadati</taxon>
        <taxon>Planctomycetota</taxon>
        <taxon>Phycisphaerae</taxon>
        <taxon>Phycisphaerales</taxon>
        <taxon>Phycisphaeraceae</taxon>
        <taxon>Mucisphaera</taxon>
    </lineage>
</organism>
<keyword evidence="14" id="KW-1185">Reference proteome</keyword>
<protein>
    <recommendedName>
        <fullName evidence="4">glycogen phosphorylase</fullName>
        <ecNumber evidence="4">2.4.1.1</ecNumber>
    </recommendedName>
</protein>
<evidence type="ECO:0000256" key="3">
    <source>
        <dbReference type="ARBA" id="ARBA00006047"/>
    </source>
</evidence>
<keyword evidence="6 13" id="KW-0328">Glycosyltransferase</keyword>
<dbReference type="AlphaFoldDB" id="A0A518BVF5"/>
<reference evidence="13 14" key="1">
    <citation type="submission" date="2019-02" db="EMBL/GenBank/DDBJ databases">
        <title>Deep-cultivation of Planctomycetes and their phenomic and genomic characterization uncovers novel biology.</title>
        <authorList>
            <person name="Wiegand S."/>
            <person name="Jogler M."/>
            <person name="Boedeker C."/>
            <person name="Pinto D."/>
            <person name="Vollmers J."/>
            <person name="Rivas-Marin E."/>
            <person name="Kohn T."/>
            <person name="Peeters S.H."/>
            <person name="Heuer A."/>
            <person name="Rast P."/>
            <person name="Oberbeckmann S."/>
            <person name="Bunk B."/>
            <person name="Jeske O."/>
            <person name="Meyerdierks A."/>
            <person name="Storesund J.E."/>
            <person name="Kallscheuer N."/>
            <person name="Luecker S."/>
            <person name="Lage O.M."/>
            <person name="Pohl T."/>
            <person name="Merkel B.J."/>
            <person name="Hornburger P."/>
            <person name="Mueller R.-W."/>
            <person name="Bruemmer F."/>
            <person name="Labrenz M."/>
            <person name="Spormann A.M."/>
            <person name="Op den Camp H."/>
            <person name="Overmann J."/>
            <person name="Amann R."/>
            <person name="Jetten M.S.M."/>
            <person name="Mascher T."/>
            <person name="Medema M.H."/>
            <person name="Devos D.P."/>
            <person name="Kaster A.-K."/>
            <person name="Ovreas L."/>
            <person name="Rohde M."/>
            <person name="Galperin M.Y."/>
            <person name="Jogler C."/>
        </authorList>
    </citation>
    <scope>NUCLEOTIDE SEQUENCE [LARGE SCALE GENOMIC DNA]</scope>
    <source>
        <strain evidence="13 14">Pan265</strain>
    </source>
</reference>
<evidence type="ECO:0000256" key="10">
    <source>
        <dbReference type="ARBA" id="ARBA00025174"/>
    </source>
</evidence>
<evidence type="ECO:0000256" key="5">
    <source>
        <dbReference type="ARBA" id="ARBA00022533"/>
    </source>
</evidence>
<evidence type="ECO:0000256" key="8">
    <source>
        <dbReference type="ARBA" id="ARBA00022898"/>
    </source>
</evidence>
<evidence type="ECO:0000256" key="7">
    <source>
        <dbReference type="ARBA" id="ARBA00022679"/>
    </source>
</evidence>
<evidence type="ECO:0000313" key="14">
    <source>
        <dbReference type="Proteomes" id="UP000320386"/>
    </source>
</evidence>
<dbReference type="InterPro" id="IPR011834">
    <property type="entry name" value="Agluc_phsphrylas"/>
</dbReference>
<dbReference type="PANTHER" id="PTHR42655:SF1">
    <property type="entry name" value="GLYCOGEN PHOSPHORYLASE"/>
    <property type="match status" value="1"/>
</dbReference>
<evidence type="ECO:0000256" key="1">
    <source>
        <dbReference type="ARBA" id="ARBA00001275"/>
    </source>
</evidence>
<dbReference type="GO" id="GO:0030170">
    <property type="term" value="F:pyridoxal phosphate binding"/>
    <property type="evidence" value="ECO:0007669"/>
    <property type="project" value="InterPro"/>
</dbReference>
<dbReference type="PROSITE" id="PS00102">
    <property type="entry name" value="PHOSPHORYLASE"/>
    <property type="match status" value="1"/>
</dbReference>
<dbReference type="KEGG" id="mcad:Pan265_08020"/>
<accession>A0A518BVF5</accession>
<comment type="cofactor">
    <cofactor evidence="2">
        <name>pyridoxal 5'-phosphate</name>
        <dbReference type="ChEBI" id="CHEBI:597326"/>
    </cofactor>
</comment>
<dbReference type="RefSeq" id="WP_145445097.1">
    <property type="nucleotide sequence ID" value="NZ_CP036280.1"/>
</dbReference>
<dbReference type="SUPFAM" id="SSF53756">
    <property type="entry name" value="UDP-Glycosyltransferase/glycogen phosphorylase"/>
    <property type="match status" value="1"/>
</dbReference>
<dbReference type="OrthoDB" id="9760804at2"/>
<comment type="similarity">
    <text evidence="3">Belongs to the glycogen phosphorylase family.</text>
</comment>
<comment type="catalytic activity">
    <reaction evidence="1">
        <text>[(1-&gt;4)-alpha-D-glucosyl](n) + phosphate = [(1-&gt;4)-alpha-D-glucosyl](n-1) + alpha-D-glucose 1-phosphate</text>
        <dbReference type="Rhea" id="RHEA:41732"/>
        <dbReference type="Rhea" id="RHEA-COMP:9584"/>
        <dbReference type="Rhea" id="RHEA-COMP:9586"/>
        <dbReference type="ChEBI" id="CHEBI:15444"/>
        <dbReference type="ChEBI" id="CHEBI:43474"/>
        <dbReference type="ChEBI" id="CHEBI:58601"/>
        <dbReference type="EC" id="2.4.1.1"/>
    </reaction>
</comment>
<evidence type="ECO:0000313" key="13">
    <source>
        <dbReference type="EMBL" id="QDU70958.1"/>
    </source>
</evidence>
<name>A0A518BVF5_9BACT</name>
<dbReference type="NCBIfam" id="TIGR02094">
    <property type="entry name" value="more_P_ylases"/>
    <property type="match status" value="1"/>
</dbReference>
<dbReference type="Proteomes" id="UP000320386">
    <property type="component" value="Chromosome"/>
</dbReference>
<dbReference type="EC" id="2.4.1.1" evidence="4"/>
<evidence type="ECO:0000256" key="6">
    <source>
        <dbReference type="ARBA" id="ARBA00022676"/>
    </source>
</evidence>
<dbReference type="Pfam" id="PF00343">
    <property type="entry name" value="Phosphorylase"/>
    <property type="match status" value="1"/>
</dbReference>
<dbReference type="EMBL" id="CP036280">
    <property type="protein sequence ID" value="QDU70958.1"/>
    <property type="molecule type" value="Genomic_DNA"/>
</dbReference>
<dbReference type="Pfam" id="PF11897">
    <property type="entry name" value="DUF3417"/>
    <property type="match status" value="1"/>
</dbReference>
<dbReference type="InterPro" id="IPR035090">
    <property type="entry name" value="Pyridoxal_P_attach_site"/>
</dbReference>
<evidence type="ECO:0000256" key="4">
    <source>
        <dbReference type="ARBA" id="ARBA00012591"/>
    </source>
</evidence>
<proteinExistence type="inferred from homology"/>
<dbReference type="PIRSF" id="PIRSF000460">
    <property type="entry name" value="Pprylas_GlgP"/>
    <property type="match status" value="1"/>
</dbReference>
<dbReference type="PANTHER" id="PTHR42655">
    <property type="entry name" value="GLYCOGEN PHOSPHORYLASE"/>
    <property type="match status" value="1"/>
</dbReference>
<keyword evidence="8 11" id="KW-0663">Pyridoxal phosphate</keyword>
<keyword evidence="7 13" id="KW-0808">Transferase</keyword>
<feature type="domain" description="DUF3417" evidence="12">
    <location>
        <begin position="18"/>
        <end position="126"/>
    </location>
</feature>
<dbReference type="Gene3D" id="3.40.50.2000">
    <property type="entry name" value="Glycogen Phosphorylase B"/>
    <property type="match status" value="3"/>
</dbReference>
<dbReference type="InterPro" id="IPR024517">
    <property type="entry name" value="Glycogen_phosphorylase_DUF3417"/>
</dbReference>
<evidence type="ECO:0000256" key="2">
    <source>
        <dbReference type="ARBA" id="ARBA00001933"/>
    </source>
</evidence>
<dbReference type="InterPro" id="IPR000811">
    <property type="entry name" value="Glyco_trans_35"/>
</dbReference>
<dbReference type="GO" id="GO:0005975">
    <property type="term" value="P:carbohydrate metabolic process"/>
    <property type="evidence" value="ECO:0007669"/>
    <property type="project" value="InterPro"/>
</dbReference>
<dbReference type="GO" id="GO:0008184">
    <property type="term" value="F:glycogen phosphorylase activity"/>
    <property type="evidence" value="ECO:0007669"/>
    <property type="project" value="InterPro"/>
</dbReference>
<sequence>MLKANSAKIRHFQVEPSLPEALKPLIDIANNLWWTWNYDAVELFVRLDQNLWTQTKHNPVKLLGMVSQDKLESAARDEGFLGQLQQVHQQLKTHVSRAPWMPDGQKDPNEYSICYFCSEFGMTESLQIYSGGLGLLAGDHLKSASELGIPLLAVGLLYRYGYFQQYLSSDGWQQETDPKLDFSQLPVHQVKDASGEQVKVSVRLPGRDVKIALWKVKVGKVDLYLLDTNLPENNTEDRTITGQLYGGDMEMRIKQEIVLGIGGVRALEAIGIRPDVCHMNEGHSAFLGLERIRRLIEDNDLAFDEARQAAAASHCFTTHTPVPAGIDRFPPEMIKRYFKDYHESLRLDMEGLLALGRENVGDKGEFFSMAVLAIRTADWCNGVSKLHGEVSRGMWQNVWPDVPTGEVPIGHVTNGVHARSWLDPQLVRLFDRYLGTPWREDQADKDVWRGIAEIPDEDLWRVHEDARQKLVVWAKRKLRTQMERQGKSPEMIRNHCEALSDDALTVGFARRFATYKRGTLLLRDMKRLERLLESEQRPIQFLIAGKAHPADGGGKALIRELVQFSNESKLGHRIVFLEDYDIGVARYLVQGCDIWLNTPRRGMEASGTSGMKAAMNGVLNCSILDGWWDEAYEPDLGWAIGRREEYANPEQGDDIESRALYDLLENQIIPLFYQRDDQGMPREWVARMKQCIGRLAPAFNTNRMVQDYTRKYYLPAARRAATMAADGLKNSVDMAHVKHRLHEHWDGIKILNINAQLDKPLELRQTLDVTAEINLAKLEPSEVRVQIFAGTIDNDGDMVGGSTIDMRHEKDLGGGKHKFVGVIEPTTSGRYGFAVRVIPGAELLDGFWEPGLICWDAPERPVAPVVEEKVEEKKVVASSAS</sequence>
<keyword evidence="5" id="KW-0021">Allosteric enzyme</keyword>
<feature type="modified residue" description="N6-(pyridoxal phosphate)lysine" evidence="11">
    <location>
        <position position="612"/>
    </location>
</feature>
<dbReference type="InterPro" id="IPR052182">
    <property type="entry name" value="Glycogen/Maltodextrin_Phosph"/>
</dbReference>
<comment type="function">
    <text evidence="10">Phosphorylase is an important allosteric enzyme in carbohydrate metabolism. Enzymes from different sources differ in their regulatory mechanisms and in their natural substrates. However, all known phosphorylases share catalytic and structural properties.</text>
</comment>